<feature type="transmembrane region" description="Helical" evidence="7">
    <location>
        <begin position="166"/>
        <end position="187"/>
    </location>
</feature>
<accession>A0AAF0IEG2</accession>
<evidence type="ECO:0000259" key="8">
    <source>
        <dbReference type="PROSITE" id="PS50922"/>
    </source>
</evidence>
<dbReference type="EMBL" id="CP120627">
    <property type="protein sequence ID" value="WEW55015.1"/>
    <property type="molecule type" value="Genomic_DNA"/>
</dbReference>
<dbReference type="GO" id="GO:0016020">
    <property type="term" value="C:membrane"/>
    <property type="evidence" value="ECO:0007669"/>
    <property type="project" value="UniProtKB-SubCell"/>
</dbReference>
<evidence type="ECO:0000256" key="2">
    <source>
        <dbReference type="ARBA" id="ARBA00022692"/>
    </source>
</evidence>
<dbReference type="GO" id="GO:0005783">
    <property type="term" value="C:endoplasmic reticulum"/>
    <property type="evidence" value="ECO:0007669"/>
    <property type="project" value="TreeGrafter"/>
</dbReference>
<dbReference type="InterPro" id="IPR050846">
    <property type="entry name" value="TLCD"/>
</dbReference>
<gene>
    <name evidence="9" type="ORF">PRK78_000442</name>
</gene>
<evidence type="ECO:0000256" key="1">
    <source>
        <dbReference type="ARBA" id="ARBA00004141"/>
    </source>
</evidence>
<dbReference type="GO" id="GO:0055088">
    <property type="term" value="P:lipid homeostasis"/>
    <property type="evidence" value="ECO:0007669"/>
    <property type="project" value="TreeGrafter"/>
</dbReference>
<feature type="transmembrane region" description="Helical" evidence="7">
    <location>
        <begin position="283"/>
        <end position="306"/>
    </location>
</feature>
<evidence type="ECO:0000256" key="5">
    <source>
        <dbReference type="PROSITE-ProRule" id="PRU00205"/>
    </source>
</evidence>
<keyword evidence="3 7" id="KW-1133">Transmembrane helix</keyword>
<evidence type="ECO:0000256" key="3">
    <source>
        <dbReference type="ARBA" id="ARBA00022989"/>
    </source>
</evidence>
<dbReference type="AlphaFoldDB" id="A0AAF0IEG2"/>
<feature type="transmembrane region" description="Helical" evidence="7">
    <location>
        <begin position="35"/>
        <end position="59"/>
    </location>
</feature>
<comment type="subcellular location">
    <subcellularLocation>
        <location evidence="1">Membrane</location>
        <topology evidence="1">Multi-pass membrane protein</topology>
    </subcellularLocation>
</comment>
<feature type="transmembrane region" description="Helical" evidence="7">
    <location>
        <begin position="110"/>
        <end position="129"/>
    </location>
</feature>
<evidence type="ECO:0000256" key="7">
    <source>
        <dbReference type="SAM" id="Phobius"/>
    </source>
</evidence>
<sequence>MLDPVPPPPAWLQTLIRPFTEYASLPSLQYHIHEVLGAFVFYQLVQSVISPIVSSWLFPNIYPKFPRRTKLNWDVHVVSLVQSTIINTVALWVMFVDEERKSMNAGERVFGYSGASALIQALATGYFLWDLIVSTVHVRVFGLGLWFHAVSALWVFGLGFRPFVNFYSPVFILYELSSPFLNFHWFFDKVNMTGSRAQWYNGMILLSVFFSCRLLWGTYQSVQVFRDIFKALGQTRASSTLRAPFDIHTMIFQARNATLCVEESCIKANDEISKFAHHQQSGIPLWLVFTYLGSNLVLNSLNFYWFSKMIEAVMKRFRDTADDRAKRELTPQVMEKEAEAMILQAAATLEEEERIFINGRMKDDESEDQKYGTAASSGTQKKGPSARRRKA</sequence>
<dbReference type="Proteomes" id="UP001219355">
    <property type="component" value="Chromosome 1"/>
</dbReference>
<organism evidence="9 10">
    <name type="scientific">Emydomyces testavorans</name>
    <dbReference type="NCBI Taxonomy" id="2070801"/>
    <lineage>
        <taxon>Eukaryota</taxon>
        <taxon>Fungi</taxon>
        <taxon>Dikarya</taxon>
        <taxon>Ascomycota</taxon>
        <taxon>Pezizomycotina</taxon>
        <taxon>Eurotiomycetes</taxon>
        <taxon>Eurotiomycetidae</taxon>
        <taxon>Onygenales</taxon>
        <taxon>Nannizziopsiaceae</taxon>
        <taxon>Emydomyces</taxon>
    </lineage>
</organism>
<keyword evidence="2 5" id="KW-0812">Transmembrane</keyword>
<evidence type="ECO:0000313" key="10">
    <source>
        <dbReference type="Proteomes" id="UP001219355"/>
    </source>
</evidence>
<evidence type="ECO:0000313" key="9">
    <source>
        <dbReference type="EMBL" id="WEW55015.1"/>
    </source>
</evidence>
<protein>
    <recommendedName>
        <fullName evidence="8">TLC domain-containing protein</fullName>
    </recommendedName>
</protein>
<dbReference type="Pfam" id="PF03798">
    <property type="entry name" value="TRAM_LAG1_CLN8"/>
    <property type="match status" value="1"/>
</dbReference>
<feature type="transmembrane region" description="Helical" evidence="7">
    <location>
        <begin position="71"/>
        <end position="95"/>
    </location>
</feature>
<dbReference type="PANTHER" id="PTHR13439:SF0">
    <property type="entry name" value="TOPOISOMERASE I DAMAGE AFFECTED PROTEIN 4"/>
    <property type="match status" value="1"/>
</dbReference>
<keyword evidence="4 5" id="KW-0472">Membrane</keyword>
<keyword evidence="10" id="KW-1185">Reference proteome</keyword>
<dbReference type="SMART" id="SM00724">
    <property type="entry name" value="TLC"/>
    <property type="match status" value="1"/>
</dbReference>
<evidence type="ECO:0000256" key="6">
    <source>
        <dbReference type="SAM" id="MobiDB-lite"/>
    </source>
</evidence>
<evidence type="ECO:0000256" key="4">
    <source>
        <dbReference type="ARBA" id="ARBA00023136"/>
    </source>
</evidence>
<dbReference type="InterPro" id="IPR006634">
    <property type="entry name" value="TLC-dom"/>
</dbReference>
<dbReference type="PROSITE" id="PS50922">
    <property type="entry name" value="TLC"/>
    <property type="match status" value="1"/>
</dbReference>
<feature type="transmembrane region" description="Helical" evidence="7">
    <location>
        <begin position="141"/>
        <end position="160"/>
    </location>
</feature>
<name>A0AAF0IEG2_9EURO</name>
<dbReference type="PANTHER" id="PTHR13439">
    <property type="entry name" value="CT120 PROTEIN"/>
    <property type="match status" value="1"/>
</dbReference>
<proteinExistence type="predicted"/>
<feature type="region of interest" description="Disordered" evidence="6">
    <location>
        <begin position="357"/>
        <end position="391"/>
    </location>
</feature>
<reference evidence="9" key="1">
    <citation type="submission" date="2023-03" db="EMBL/GenBank/DDBJ databases">
        <title>Emydomyces testavorans Genome Sequence.</title>
        <authorList>
            <person name="Hoyer L."/>
        </authorList>
    </citation>
    <scope>NUCLEOTIDE SEQUENCE</scope>
    <source>
        <strain evidence="9">16-2883</strain>
    </source>
</reference>
<feature type="domain" description="TLC" evidence="8">
    <location>
        <begin position="68"/>
        <end position="318"/>
    </location>
</feature>
<feature type="transmembrane region" description="Helical" evidence="7">
    <location>
        <begin position="199"/>
        <end position="216"/>
    </location>
</feature>